<name>A0ABW8T3V0_9CLOT</name>
<reference evidence="1 2" key="1">
    <citation type="submission" date="2024-11" db="EMBL/GenBank/DDBJ databases">
        <authorList>
            <person name="Heng Y.C."/>
            <person name="Lim A.C.H."/>
            <person name="Lee J.K.Y."/>
            <person name="Kittelmann S."/>
        </authorList>
    </citation>
    <scope>NUCLEOTIDE SEQUENCE [LARGE SCALE GENOMIC DNA]</scope>
    <source>
        <strain evidence="1 2">WILCCON 0185</strain>
    </source>
</reference>
<dbReference type="RefSeq" id="WP_406769616.1">
    <property type="nucleotide sequence ID" value="NZ_JBJHZZ010000005.1"/>
</dbReference>
<gene>
    <name evidence="1" type="ORF">ACJDUG_09250</name>
</gene>
<accession>A0ABW8T3V0</accession>
<dbReference type="Proteomes" id="UP001623591">
    <property type="component" value="Unassembled WGS sequence"/>
</dbReference>
<evidence type="ECO:0000313" key="1">
    <source>
        <dbReference type="EMBL" id="MFL0247158.1"/>
    </source>
</evidence>
<comment type="caution">
    <text evidence="1">The sequence shown here is derived from an EMBL/GenBank/DDBJ whole genome shotgun (WGS) entry which is preliminary data.</text>
</comment>
<proteinExistence type="predicted"/>
<evidence type="ECO:0000313" key="2">
    <source>
        <dbReference type="Proteomes" id="UP001623591"/>
    </source>
</evidence>
<sequence>MASDETITYPLHFISREYENNVIQDINLIIIDSNGKIVKTTKTGKDGVANITVTVPIDQRYNSK</sequence>
<keyword evidence="2" id="KW-1185">Reference proteome</keyword>
<dbReference type="EMBL" id="JBJHZZ010000005">
    <property type="protein sequence ID" value="MFL0247158.1"/>
    <property type="molecule type" value="Genomic_DNA"/>
</dbReference>
<organism evidence="1 2">
    <name type="scientific">Candidatus Clostridium stratigraminis</name>
    <dbReference type="NCBI Taxonomy" id="3381661"/>
    <lineage>
        <taxon>Bacteria</taxon>
        <taxon>Bacillati</taxon>
        <taxon>Bacillota</taxon>
        <taxon>Clostridia</taxon>
        <taxon>Eubacteriales</taxon>
        <taxon>Clostridiaceae</taxon>
        <taxon>Clostridium</taxon>
    </lineage>
</organism>
<protein>
    <submittedName>
        <fullName evidence="1">Uncharacterized protein</fullName>
    </submittedName>
</protein>